<name>Q23R60_TETTS</name>
<accession>Q23R60</accession>
<sequence>MIALVQFIVIFIGILFSKHYFNKIIEKSKEELEEKKQEKLKLQQEYELRLKQKRAADKTPYELKLEEIEKQETEIQNLQKESEQYNSTDSYVKFSKIQRQILKIKQQLEKEKQLLEELKILNDSVCNTNKEKECSQEEIQLKQKQEELTKKIEQLVSCESNTKQKERVINGAMPLFFIFIFYNFPIVLNFDISKTLWPLSIIISDIEGNNSFFSKTIWVFICFRVVSIVIEFYSKKQIVNQNDKKQN</sequence>
<evidence type="ECO:0000313" key="4">
    <source>
        <dbReference type="Proteomes" id="UP000009168"/>
    </source>
</evidence>
<dbReference type="EMBL" id="GG662645">
    <property type="protein sequence ID" value="EAR98981.1"/>
    <property type="molecule type" value="Genomic_DNA"/>
</dbReference>
<dbReference type="Proteomes" id="UP000009168">
    <property type="component" value="Unassembled WGS sequence"/>
</dbReference>
<reference evidence="4" key="1">
    <citation type="journal article" date="2006" name="PLoS Biol.">
        <title>Macronuclear genome sequence of the ciliate Tetrahymena thermophila, a model eukaryote.</title>
        <authorList>
            <person name="Eisen J.A."/>
            <person name="Coyne R.S."/>
            <person name="Wu M."/>
            <person name="Wu D."/>
            <person name="Thiagarajan M."/>
            <person name="Wortman J.R."/>
            <person name="Badger J.H."/>
            <person name="Ren Q."/>
            <person name="Amedeo P."/>
            <person name="Jones K.M."/>
            <person name="Tallon L.J."/>
            <person name="Delcher A.L."/>
            <person name="Salzberg S.L."/>
            <person name="Silva J.C."/>
            <person name="Haas B.J."/>
            <person name="Majoros W.H."/>
            <person name="Farzad M."/>
            <person name="Carlton J.M."/>
            <person name="Smith R.K. Jr."/>
            <person name="Garg J."/>
            <person name="Pearlman R.E."/>
            <person name="Karrer K.M."/>
            <person name="Sun L."/>
            <person name="Manning G."/>
            <person name="Elde N.C."/>
            <person name="Turkewitz A.P."/>
            <person name="Asai D.J."/>
            <person name="Wilkes D.E."/>
            <person name="Wang Y."/>
            <person name="Cai H."/>
            <person name="Collins K."/>
            <person name="Stewart B.A."/>
            <person name="Lee S.R."/>
            <person name="Wilamowska K."/>
            <person name="Weinberg Z."/>
            <person name="Ruzzo W.L."/>
            <person name="Wloga D."/>
            <person name="Gaertig J."/>
            <person name="Frankel J."/>
            <person name="Tsao C.-C."/>
            <person name="Gorovsky M.A."/>
            <person name="Keeling P.J."/>
            <person name="Waller R.F."/>
            <person name="Patron N.J."/>
            <person name="Cherry J.M."/>
            <person name="Stover N.A."/>
            <person name="Krieger C.J."/>
            <person name="del Toro C."/>
            <person name="Ryder H.F."/>
            <person name="Williamson S.C."/>
            <person name="Barbeau R.A."/>
            <person name="Hamilton E.P."/>
            <person name="Orias E."/>
        </authorList>
    </citation>
    <scope>NUCLEOTIDE SEQUENCE [LARGE SCALE GENOMIC DNA]</scope>
    <source>
        <strain evidence="4">SB210</strain>
    </source>
</reference>
<evidence type="ECO:0000313" key="3">
    <source>
        <dbReference type="EMBL" id="EAR98981.1"/>
    </source>
</evidence>
<organism evidence="3 4">
    <name type="scientific">Tetrahymena thermophila (strain SB210)</name>
    <dbReference type="NCBI Taxonomy" id="312017"/>
    <lineage>
        <taxon>Eukaryota</taxon>
        <taxon>Sar</taxon>
        <taxon>Alveolata</taxon>
        <taxon>Ciliophora</taxon>
        <taxon>Intramacronucleata</taxon>
        <taxon>Oligohymenophorea</taxon>
        <taxon>Hymenostomatida</taxon>
        <taxon>Tetrahymenina</taxon>
        <taxon>Tetrahymenidae</taxon>
        <taxon>Tetrahymena</taxon>
    </lineage>
</organism>
<keyword evidence="2" id="KW-1133">Transmembrane helix</keyword>
<protein>
    <submittedName>
        <fullName evidence="3">Transmembrane protein, putative</fullName>
    </submittedName>
</protein>
<feature type="transmembrane region" description="Helical" evidence="2">
    <location>
        <begin position="6"/>
        <end position="21"/>
    </location>
</feature>
<dbReference type="KEGG" id="tet:TTHERM_00849240"/>
<proteinExistence type="predicted"/>
<dbReference type="HOGENOM" id="CLU_1126445_0_0_1"/>
<evidence type="ECO:0000256" key="2">
    <source>
        <dbReference type="SAM" id="Phobius"/>
    </source>
</evidence>
<keyword evidence="4" id="KW-1185">Reference proteome</keyword>
<evidence type="ECO:0000256" key="1">
    <source>
        <dbReference type="SAM" id="Coils"/>
    </source>
</evidence>
<gene>
    <name evidence="3" type="ORF">TTHERM_00849240</name>
</gene>
<dbReference type="InParanoid" id="Q23R60"/>
<dbReference type="STRING" id="312017.Q23R60"/>
<keyword evidence="2" id="KW-0472">Membrane</keyword>
<keyword evidence="1" id="KW-0175">Coiled coil</keyword>
<dbReference type="GeneID" id="7834855"/>
<feature type="transmembrane region" description="Helical" evidence="2">
    <location>
        <begin position="212"/>
        <end position="234"/>
    </location>
</feature>
<feature type="transmembrane region" description="Helical" evidence="2">
    <location>
        <begin position="172"/>
        <end position="192"/>
    </location>
</feature>
<dbReference type="OMA" id="LACFRIT"/>
<feature type="coiled-coil region" evidence="1">
    <location>
        <begin position="22"/>
        <end position="161"/>
    </location>
</feature>
<keyword evidence="2 3" id="KW-0812">Transmembrane</keyword>
<dbReference type="RefSeq" id="XP_001019226.1">
    <property type="nucleotide sequence ID" value="XM_001019226.3"/>
</dbReference>
<dbReference type="AlphaFoldDB" id="Q23R60"/>